<dbReference type="SUPFAM" id="SSF52540">
    <property type="entry name" value="P-loop containing nucleoside triphosphate hydrolases"/>
    <property type="match status" value="1"/>
</dbReference>
<dbReference type="InterPro" id="IPR027417">
    <property type="entry name" value="P-loop_NTPase"/>
</dbReference>
<dbReference type="PROSITE" id="PS51199">
    <property type="entry name" value="SF4_HELICASE"/>
    <property type="match status" value="1"/>
</dbReference>
<dbReference type="CDD" id="cd01029">
    <property type="entry name" value="TOPRIM_primases"/>
    <property type="match status" value="1"/>
</dbReference>
<dbReference type="GO" id="GO:0006260">
    <property type="term" value="P:DNA replication"/>
    <property type="evidence" value="ECO:0007669"/>
    <property type="project" value="InterPro"/>
</dbReference>
<dbReference type="Gene3D" id="3.40.50.300">
    <property type="entry name" value="P-loop containing nucleotide triphosphate hydrolases"/>
    <property type="match status" value="1"/>
</dbReference>
<evidence type="ECO:0000259" key="2">
    <source>
        <dbReference type="PROSITE" id="PS51199"/>
    </source>
</evidence>
<keyword evidence="4" id="KW-1185">Reference proteome</keyword>
<evidence type="ECO:0000256" key="1">
    <source>
        <dbReference type="SAM" id="MobiDB-lite"/>
    </source>
</evidence>
<gene>
    <name evidence="3" type="ORF">CDCA_CDCA02G0672</name>
</gene>
<evidence type="ECO:0000313" key="4">
    <source>
        <dbReference type="Proteomes" id="UP001301350"/>
    </source>
</evidence>
<feature type="compositionally biased region" description="Basic residues" evidence="1">
    <location>
        <begin position="22"/>
        <end position="36"/>
    </location>
</feature>
<dbReference type="GO" id="GO:0043139">
    <property type="term" value="F:5'-3' DNA helicase activity"/>
    <property type="evidence" value="ECO:0007669"/>
    <property type="project" value="InterPro"/>
</dbReference>
<comment type="caution">
    <text evidence="3">The sequence shown here is derived from an EMBL/GenBank/DDBJ whole genome shotgun (WGS) entry which is preliminary data.</text>
</comment>
<dbReference type="GO" id="GO:0005524">
    <property type="term" value="F:ATP binding"/>
    <property type="evidence" value="ECO:0007669"/>
    <property type="project" value="InterPro"/>
</dbReference>
<dbReference type="InterPro" id="IPR027032">
    <property type="entry name" value="Twinkle-like"/>
</dbReference>
<dbReference type="SUPFAM" id="SSF56731">
    <property type="entry name" value="DNA primase core"/>
    <property type="match status" value="1"/>
</dbReference>
<organism evidence="3 4">
    <name type="scientific">Cyanidium caldarium</name>
    <name type="common">Red alga</name>
    <dbReference type="NCBI Taxonomy" id="2771"/>
    <lineage>
        <taxon>Eukaryota</taxon>
        <taxon>Rhodophyta</taxon>
        <taxon>Bangiophyceae</taxon>
        <taxon>Cyanidiales</taxon>
        <taxon>Cyanidiaceae</taxon>
        <taxon>Cyanidium</taxon>
    </lineage>
</organism>
<proteinExistence type="predicted"/>
<feature type="region of interest" description="Disordered" evidence="1">
    <location>
        <begin position="22"/>
        <end position="65"/>
    </location>
</feature>
<dbReference type="Gene3D" id="3.40.1360.10">
    <property type="match status" value="1"/>
</dbReference>
<dbReference type="PANTHER" id="PTHR12873">
    <property type="entry name" value="T7-LIKE MITOCHONDRIAL DNA HELICASE"/>
    <property type="match status" value="1"/>
</dbReference>
<evidence type="ECO:0000313" key="3">
    <source>
        <dbReference type="EMBL" id="KAK4534647.1"/>
    </source>
</evidence>
<name>A0AAV9IQS4_CYACA</name>
<dbReference type="Pfam" id="PF13481">
    <property type="entry name" value="AAA_25"/>
    <property type="match status" value="1"/>
</dbReference>
<dbReference type="PANTHER" id="PTHR12873:SF0">
    <property type="entry name" value="TWINKLE MTDNA HELICASE"/>
    <property type="match status" value="1"/>
</dbReference>
<dbReference type="Pfam" id="PF13155">
    <property type="entry name" value="Toprim_2"/>
    <property type="match status" value="1"/>
</dbReference>
<reference evidence="3 4" key="1">
    <citation type="submission" date="2022-07" db="EMBL/GenBank/DDBJ databases">
        <title>Genome-wide signatures of adaptation to extreme environments.</title>
        <authorList>
            <person name="Cho C.H."/>
            <person name="Yoon H.S."/>
        </authorList>
    </citation>
    <scope>NUCLEOTIDE SEQUENCE [LARGE SCALE GENOMIC DNA]</scope>
    <source>
        <strain evidence="3 4">DBV 063 E5</strain>
    </source>
</reference>
<feature type="compositionally biased region" description="Low complexity" evidence="1">
    <location>
        <begin position="47"/>
        <end position="57"/>
    </location>
</feature>
<dbReference type="GO" id="GO:0003697">
    <property type="term" value="F:single-stranded DNA binding"/>
    <property type="evidence" value="ECO:0007669"/>
    <property type="project" value="InterPro"/>
</dbReference>
<dbReference type="Proteomes" id="UP001301350">
    <property type="component" value="Unassembled WGS sequence"/>
</dbReference>
<feature type="domain" description="SF4 helicase" evidence="2">
    <location>
        <begin position="519"/>
        <end position="765"/>
    </location>
</feature>
<sequence length="777" mass="85262">MRWPTCASVGWRKELTQRLLGRRRTPPLRAGGRRSAVRWNASVPRRGGSASGSEATGGDAGAEPPEMDFAAELYGEPVASADVGRSAATRRARTANTANTHGSGTANATARWTSFADSGSCSVNELGEWERRAPFVSRHFRLQPGELVSYLERKGLQTRVVDQHAVVRICPFCPATKGKADNLFKLYVHTDSGVYFCHRCGAKGNHWDLKYRLGDVMEPTNWRGVLPRVAGDVAADAGGPAAETAAGCDPSGPAAPPRRILDPAVAAAYEHGLSHSTAVLQYLAARGLSVEVARKYRVGAARLPFPDDVGGSGDRWTDHDCVTFPWIVPEWSTTDAAAHDDCGQAAEMPSPPAAVLRVKIRSITRKSAMRLEPRGGVWGLFGLHTVPADAESVVLTEGEFDAMAVHQATGMAAVSLPNGARSLPPQLLPLLEGFRKIYLWLDDDIPGQEGACQFARKLGMQRCLLVGSGNGAGPKDANEALLKGMDLQEILRKARPLPHERIVTFAELRDEVQRELANPQQVRGIQSVTLPGLNRILKGHRRGELSVFTGPTGIGKTTVLSQMSLDFCQQGANTLWGSFEISNVRMAKMMLSQYTGISAEQLLPEFDTHAERFERLPLYFLRFFGSSDVEQVIHAMEYAAYVYDVSHVVLDNLQFMTSGQGRGYERFEIMDRAVEKFRLFATHNNVHVSLVIHPRKEDDDQALKTSSVFGSAKATQEADNVIIVQNGDHFKYLDVRKNRFDGELGRVPYRFDTASRRIVEIPPHELQALEDGLLVYT</sequence>
<dbReference type="CDD" id="cd01122">
    <property type="entry name" value="Twinkle_C"/>
    <property type="match status" value="1"/>
</dbReference>
<dbReference type="InterPro" id="IPR007694">
    <property type="entry name" value="DNA_helicase_DnaB-like_C"/>
</dbReference>
<dbReference type="AlphaFoldDB" id="A0AAV9IQS4"/>
<protein>
    <recommendedName>
        <fullName evidence="2">SF4 helicase domain-containing protein</fullName>
    </recommendedName>
</protein>
<accession>A0AAV9IQS4</accession>
<dbReference type="EMBL" id="JANCYW010000002">
    <property type="protein sequence ID" value="KAK4534647.1"/>
    <property type="molecule type" value="Genomic_DNA"/>
</dbReference>
<dbReference type="InterPro" id="IPR034154">
    <property type="entry name" value="TOPRIM_DnaG/twinkle"/>
</dbReference>